<accession>A0ABP6ZN71</accession>
<reference evidence="2" key="1">
    <citation type="journal article" date="2019" name="Int. J. Syst. Evol. Microbiol.">
        <title>The Global Catalogue of Microorganisms (GCM) 10K type strain sequencing project: providing services to taxonomists for standard genome sequencing and annotation.</title>
        <authorList>
            <consortium name="The Broad Institute Genomics Platform"/>
            <consortium name="The Broad Institute Genome Sequencing Center for Infectious Disease"/>
            <person name="Wu L."/>
            <person name="Ma J."/>
        </authorList>
    </citation>
    <scope>NUCLEOTIDE SEQUENCE [LARGE SCALE GENOMIC DNA]</scope>
    <source>
        <strain evidence="2">JCM 16929</strain>
    </source>
</reference>
<proteinExistence type="predicted"/>
<protein>
    <submittedName>
        <fullName evidence="1">Uncharacterized protein</fullName>
    </submittedName>
</protein>
<dbReference type="RefSeq" id="WP_344803104.1">
    <property type="nucleotide sequence ID" value="NZ_BAABAB010000010.1"/>
</dbReference>
<organism evidence="1 2">
    <name type="scientific">Microlunatus ginsengisoli</name>
    <dbReference type="NCBI Taxonomy" id="363863"/>
    <lineage>
        <taxon>Bacteria</taxon>
        <taxon>Bacillati</taxon>
        <taxon>Actinomycetota</taxon>
        <taxon>Actinomycetes</taxon>
        <taxon>Propionibacteriales</taxon>
        <taxon>Propionibacteriaceae</taxon>
        <taxon>Microlunatus</taxon>
    </lineage>
</organism>
<dbReference type="EMBL" id="BAABAB010000010">
    <property type="protein sequence ID" value="GAA3614622.1"/>
    <property type="molecule type" value="Genomic_DNA"/>
</dbReference>
<name>A0ABP6ZN71_9ACTN</name>
<keyword evidence="2" id="KW-1185">Reference proteome</keyword>
<sequence length="362" mass="37060">MSGPDLSVRLLGRLDWTEGLPGRSMPAGPDPGAGGLIVAGFTPPARPHLRLSSSAAGVVGVLTGPGTDGRAVVRFLPSGAEPIRTPEPVLAAVGRTDGVWVLTADSLDVVGSAGTIEATERIGADRLVGTLSASDAAWALEPDAASFVTGKVVHDRFAAPRWHPSGAAASGDSLVGLDLDQPDRLIALDPDGSRHEGPATFRTEPLERLLAYDGPVALLNVLTRLRRAGHTAGDALEIAGCGSSEEGVYVAVRAAGEAWLITSLAAPEPLVLAPGEHVLAAVGGRALVSSRTAARWITTGDRPETVGEPIPLNADSYASEVEPHAWQMPSGFAVQASSPSDILLSASGPTGVVALSVAWPLR</sequence>
<evidence type="ECO:0000313" key="2">
    <source>
        <dbReference type="Proteomes" id="UP001501490"/>
    </source>
</evidence>
<gene>
    <name evidence="1" type="ORF">GCM10022236_15680</name>
</gene>
<comment type="caution">
    <text evidence="1">The sequence shown here is derived from an EMBL/GenBank/DDBJ whole genome shotgun (WGS) entry which is preliminary data.</text>
</comment>
<evidence type="ECO:0000313" key="1">
    <source>
        <dbReference type="EMBL" id="GAA3614622.1"/>
    </source>
</evidence>
<dbReference type="Proteomes" id="UP001501490">
    <property type="component" value="Unassembled WGS sequence"/>
</dbReference>